<evidence type="ECO:0000313" key="3">
    <source>
        <dbReference type="EMBL" id="PWE27384.1"/>
    </source>
</evidence>
<proteinExistence type="inferred from homology"/>
<dbReference type="AlphaFoldDB" id="A0A2U2C6G3"/>
<dbReference type="Pfam" id="PF08327">
    <property type="entry name" value="AHSA1"/>
    <property type="match status" value="2"/>
</dbReference>
<dbReference type="Proteomes" id="UP000244940">
    <property type="component" value="Unassembled WGS sequence"/>
</dbReference>
<comment type="similarity">
    <text evidence="1">Belongs to the AHA1 family.</text>
</comment>
<feature type="domain" description="Activator of Hsp90 ATPase homologue 1/2-like C-terminal" evidence="2">
    <location>
        <begin position="15"/>
        <end position="145"/>
    </location>
</feature>
<dbReference type="OrthoDB" id="9805228at2"/>
<reference evidence="3 4" key="1">
    <citation type="submission" date="2018-05" db="EMBL/GenBank/DDBJ databases">
        <title>Pararhodobacter marina sp. nov., isolated from deep-sea water of the Indian Ocean.</title>
        <authorList>
            <person name="Lai Q.Sr."/>
            <person name="Liu X."/>
            <person name="Shao Z."/>
        </authorList>
    </citation>
    <scope>NUCLEOTIDE SEQUENCE [LARGE SCALE GENOMIC DNA]</scope>
    <source>
        <strain evidence="3 4">CIC4N-9</strain>
    </source>
</reference>
<organism evidence="3 4">
    <name type="scientific">Pararhodobacter marinus</name>
    <dbReference type="NCBI Taxonomy" id="2184063"/>
    <lineage>
        <taxon>Bacteria</taxon>
        <taxon>Pseudomonadati</taxon>
        <taxon>Pseudomonadota</taxon>
        <taxon>Alphaproteobacteria</taxon>
        <taxon>Rhodobacterales</taxon>
        <taxon>Paracoccaceae</taxon>
        <taxon>Pararhodobacter</taxon>
    </lineage>
</organism>
<name>A0A2U2C6G3_9RHOB</name>
<evidence type="ECO:0000313" key="4">
    <source>
        <dbReference type="Proteomes" id="UP000244940"/>
    </source>
</evidence>
<feature type="domain" description="Activator of Hsp90 ATPase homologue 1/2-like C-terminal" evidence="2">
    <location>
        <begin position="158"/>
        <end position="288"/>
    </location>
</feature>
<dbReference type="InterPro" id="IPR013538">
    <property type="entry name" value="ASHA1/2-like_C"/>
</dbReference>
<dbReference type="RefSeq" id="WP_109534574.1">
    <property type="nucleotide sequence ID" value="NZ_QEYD01000011.1"/>
</dbReference>
<dbReference type="Gene3D" id="3.30.530.20">
    <property type="match status" value="2"/>
</dbReference>
<accession>A0A2U2C6G3</accession>
<dbReference type="EMBL" id="QEYD01000011">
    <property type="protein sequence ID" value="PWE27384.1"/>
    <property type="molecule type" value="Genomic_DNA"/>
</dbReference>
<gene>
    <name evidence="3" type="ORF">C4N9_17150</name>
</gene>
<keyword evidence="4" id="KW-1185">Reference proteome</keyword>
<dbReference type="SUPFAM" id="SSF55961">
    <property type="entry name" value="Bet v1-like"/>
    <property type="match status" value="2"/>
</dbReference>
<evidence type="ECO:0000256" key="1">
    <source>
        <dbReference type="ARBA" id="ARBA00006817"/>
    </source>
</evidence>
<comment type="caution">
    <text evidence="3">The sequence shown here is derived from an EMBL/GenBank/DDBJ whole genome shotgun (WGS) entry which is preliminary data.</text>
</comment>
<dbReference type="GeneID" id="94366621"/>
<evidence type="ECO:0000259" key="2">
    <source>
        <dbReference type="Pfam" id="PF08327"/>
    </source>
</evidence>
<protein>
    <submittedName>
        <fullName evidence="3">ATPase</fullName>
    </submittedName>
</protein>
<dbReference type="InterPro" id="IPR023393">
    <property type="entry name" value="START-like_dom_sf"/>
</dbReference>
<sequence>MTTRFATLVFDRESAAPPAALWRAWTDPQARAIWSAPSPAVTVEYLKAESVIGGEEVSICRAEGQPDIRCAFRWLTMEPARRSTNTEILSAGGTTLSAALVTAEIAAHGDGAALRLTVQLTSLAEDMEQGYVQGFAAGLDNLVDVAQRTMVLDRVIAAPIEALWQAWTDPQALPEWWGPDGFSCRTRRIDLREGGEWVFDMIAPDGTVFPNHHKYSLHDWPRRIDYTLHWGEDGPKHADASVTFTPEGSGTRVMLGMIFASREECEGAKAMGAVALGQQTLGKLARYVGA</sequence>